<organism evidence="1 2">
    <name type="scientific">Kitasatospora cystarginea</name>
    <dbReference type="NCBI Taxonomy" id="58350"/>
    <lineage>
        <taxon>Bacteria</taxon>
        <taxon>Bacillati</taxon>
        <taxon>Actinomycetota</taxon>
        <taxon>Actinomycetes</taxon>
        <taxon>Kitasatosporales</taxon>
        <taxon>Streptomycetaceae</taxon>
        <taxon>Kitasatospora</taxon>
    </lineage>
</organism>
<accession>A0ABN3ES26</accession>
<name>A0ABN3ES26_9ACTN</name>
<evidence type="ECO:0000313" key="2">
    <source>
        <dbReference type="Proteomes" id="UP001500305"/>
    </source>
</evidence>
<keyword evidence="2" id="KW-1185">Reference proteome</keyword>
<evidence type="ECO:0000313" key="1">
    <source>
        <dbReference type="EMBL" id="GAA2269077.1"/>
    </source>
</evidence>
<sequence>MVDRDGEQLTGGTVNAGAVFRRGEVVERPAPRHAEALHRYLGELAAHGFDGAPTPVGPPVAGRERLTFLPGEVAVPPYPRWALT</sequence>
<dbReference type="Proteomes" id="UP001500305">
    <property type="component" value="Unassembled WGS sequence"/>
</dbReference>
<proteinExistence type="predicted"/>
<protein>
    <submittedName>
        <fullName evidence="1">Uncharacterized protein</fullName>
    </submittedName>
</protein>
<comment type="caution">
    <text evidence="1">The sequence shown here is derived from an EMBL/GenBank/DDBJ whole genome shotgun (WGS) entry which is preliminary data.</text>
</comment>
<reference evidence="1 2" key="1">
    <citation type="journal article" date="2019" name="Int. J. Syst. Evol. Microbiol.">
        <title>The Global Catalogue of Microorganisms (GCM) 10K type strain sequencing project: providing services to taxonomists for standard genome sequencing and annotation.</title>
        <authorList>
            <consortium name="The Broad Institute Genomics Platform"/>
            <consortium name="The Broad Institute Genome Sequencing Center for Infectious Disease"/>
            <person name="Wu L."/>
            <person name="Ma J."/>
        </authorList>
    </citation>
    <scope>NUCLEOTIDE SEQUENCE [LARGE SCALE GENOMIC DNA]</scope>
    <source>
        <strain evidence="1 2">JCM 7356</strain>
    </source>
</reference>
<gene>
    <name evidence="1" type="ORF">GCM10010430_63140</name>
</gene>
<dbReference type="EMBL" id="BAAATR010000038">
    <property type="protein sequence ID" value="GAA2269077.1"/>
    <property type="molecule type" value="Genomic_DNA"/>
</dbReference>